<feature type="domain" description="Flavin reductase like" evidence="3">
    <location>
        <begin position="42"/>
        <end position="187"/>
    </location>
</feature>
<proteinExistence type="inferred from homology"/>
<keyword evidence="2" id="KW-0560">Oxidoreductase</keyword>
<comment type="caution">
    <text evidence="4">The sequence shown here is derived from an EMBL/GenBank/DDBJ whole genome shotgun (WGS) entry which is preliminary data.</text>
</comment>
<dbReference type="PANTHER" id="PTHR30466">
    <property type="entry name" value="FLAVIN REDUCTASE"/>
    <property type="match status" value="1"/>
</dbReference>
<comment type="similarity">
    <text evidence="1">Belongs to the non-flavoprotein flavin reductase family.</text>
</comment>
<dbReference type="PANTHER" id="PTHR30466:SF1">
    <property type="entry name" value="FMN REDUCTASE (NADH) RUTF"/>
    <property type="match status" value="1"/>
</dbReference>
<dbReference type="Pfam" id="PF01613">
    <property type="entry name" value="Flavin_Reduct"/>
    <property type="match status" value="1"/>
</dbReference>
<dbReference type="AlphaFoldDB" id="A0A2T2YTJ8"/>
<evidence type="ECO:0000259" key="3">
    <source>
        <dbReference type="SMART" id="SM00903"/>
    </source>
</evidence>
<dbReference type="InterPro" id="IPR012349">
    <property type="entry name" value="Split_barrel_FMN-bd"/>
</dbReference>
<dbReference type="Proteomes" id="UP000241647">
    <property type="component" value="Unassembled WGS sequence"/>
</dbReference>
<sequence>MGNTIPMRSPCATRSIALPCALQRFHYRNGVEMDSQYLRTVLAQWASGVVVITTPAAGGGRHGMTASSFTSVALDPPLVSICVVSQGTTCRMIHDSGVFAVNMLGSDHQEIGRRFSAPASGDRFATGRWQTAATGAAVLADAVAWVDCVVAACYPAGDHTIILGLVQDAATPRPAAPLIYHDRCYHEGIAR</sequence>
<gene>
    <name evidence="4" type="ORF">C8259_28875</name>
</gene>
<evidence type="ECO:0000256" key="2">
    <source>
        <dbReference type="ARBA" id="ARBA00023002"/>
    </source>
</evidence>
<dbReference type="EMBL" id="PYHS01000020">
    <property type="protein sequence ID" value="PSR58806.1"/>
    <property type="molecule type" value="Genomic_DNA"/>
</dbReference>
<evidence type="ECO:0000313" key="5">
    <source>
        <dbReference type="Proteomes" id="UP000241647"/>
    </source>
</evidence>
<dbReference type="GO" id="GO:0042602">
    <property type="term" value="F:riboflavin reductase (NADPH) activity"/>
    <property type="evidence" value="ECO:0007669"/>
    <property type="project" value="TreeGrafter"/>
</dbReference>
<organism evidence="4 5">
    <name type="scientific">Nocardia nova</name>
    <dbReference type="NCBI Taxonomy" id="37330"/>
    <lineage>
        <taxon>Bacteria</taxon>
        <taxon>Bacillati</taxon>
        <taxon>Actinomycetota</taxon>
        <taxon>Actinomycetes</taxon>
        <taxon>Mycobacteriales</taxon>
        <taxon>Nocardiaceae</taxon>
        <taxon>Nocardia</taxon>
    </lineage>
</organism>
<dbReference type="SMART" id="SM00903">
    <property type="entry name" value="Flavin_Reduct"/>
    <property type="match status" value="1"/>
</dbReference>
<reference evidence="4 5" key="1">
    <citation type="submission" date="2018-02" db="EMBL/GenBank/DDBJ databases">
        <title>8 Nocardia nova and 1 Nocardia cyriacigeorgica strain used for evolution to TMP-SMX.</title>
        <authorList>
            <person name="Mehta H."/>
            <person name="Weng J."/>
            <person name="Shamoo Y."/>
        </authorList>
    </citation>
    <scope>NUCLEOTIDE SEQUENCE [LARGE SCALE GENOMIC DNA]</scope>
    <source>
        <strain evidence="4 5">ATCC 33727</strain>
    </source>
</reference>
<dbReference type="SUPFAM" id="SSF50475">
    <property type="entry name" value="FMN-binding split barrel"/>
    <property type="match status" value="1"/>
</dbReference>
<dbReference type="GO" id="GO:0010181">
    <property type="term" value="F:FMN binding"/>
    <property type="evidence" value="ECO:0007669"/>
    <property type="project" value="InterPro"/>
</dbReference>
<dbReference type="Gene3D" id="2.30.110.10">
    <property type="entry name" value="Electron Transport, Fmn-binding Protein, Chain A"/>
    <property type="match status" value="1"/>
</dbReference>
<evidence type="ECO:0000313" key="4">
    <source>
        <dbReference type="EMBL" id="PSR58806.1"/>
    </source>
</evidence>
<protein>
    <submittedName>
        <fullName evidence="4">Flavin reductase</fullName>
    </submittedName>
</protein>
<evidence type="ECO:0000256" key="1">
    <source>
        <dbReference type="ARBA" id="ARBA00008898"/>
    </source>
</evidence>
<name>A0A2T2YTJ8_9NOCA</name>
<dbReference type="InterPro" id="IPR002563">
    <property type="entry name" value="Flavin_Rdtase-like_dom"/>
</dbReference>
<dbReference type="InterPro" id="IPR050268">
    <property type="entry name" value="NADH-dep_flavin_reductase"/>
</dbReference>
<accession>A0A2T2YTJ8</accession>